<comment type="cofactor">
    <cofactor evidence="1 11">
        <name>FAD</name>
        <dbReference type="ChEBI" id="CHEBI:57692"/>
    </cofactor>
</comment>
<evidence type="ECO:0000256" key="3">
    <source>
        <dbReference type="ARBA" id="ARBA00009347"/>
    </source>
</evidence>
<keyword evidence="7 11" id="KW-0274">FAD</keyword>
<dbReference type="InterPro" id="IPR037069">
    <property type="entry name" value="AcylCoA_DH/ox_N_sf"/>
</dbReference>
<evidence type="ECO:0000256" key="4">
    <source>
        <dbReference type="ARBA" id="ARBA00012044"/>
    </source>
</evidence>
<evidence type="ECO:0000259" key="12">
    <source>
        <dbReference type="Pfam" id="PF00441"/>
    </source>
</evidence>
<dbReference type="InterPro" id="IPR013786">
    <property type="entry name" value="AcylCoA_DH/ox_N"/>
</dbReference>
<sequence>MYTHTLNFGLDEDIEALRDLVRRFAQDKIAPIAADIDRSNEFPAHLWAELGGLGLLGITADPGFGGTGMGYLAHVVAMEEVSRASASVGLSYGAHSNLCVNQINRWATPAQKEKYLPALCSGEKVGALAMSESGAGSDVVSLKLRAEKRNDRYVLNGTKMWITNGPDAATLVVYAKTDPALHSRGITAFIVERDFAGFSVAQKLDKLGMRGSNTGELVFENVEVPFDNVLHEEGRGVEVLMSGLDYERTVLAGGPIGLMAACLDVAIPYVHERKQFGQPIGEFQLVQGKLADMYTTMNAARAYVYAVAAACDRGQTSRKDAAACVLFSAEKATQMALDAIQLLGGNGYINDYPTGRLLRDAKLYEIGAGTSEIRRWLIGREIMAEGA</sequence>
<keyword evidence="8" id="KW-0809">Transit peptide</keyword>
<evidence type="ECO:0000256" key="11">
    <source>
        <dbReference type="RuleBase" id="RU362125"/>
    </source>
</evidence>
<dbReference type="PROSITE" id="PS00072">
    <property type="entry name" value="ACYL_COA_DH_1"/>
    <property type="match status" value="1"/>
</dbReference>
<gene>
    <name evidence="15" type="ORF">IHQ72_26270</name>
</gene>
<keyword evidence="6 11" id="KW-0285">Flavoprotein</keyword>
<dbReference type="RefSeq" id="WP_258118267.1">
    <property type="nucleotide sequence ID" value="NZ_CP062229.1"/>
</dbReference>
<dbReference type="EMBL" id="CP062229">
    <property type="protein sequence ID" value="UVC14151.1"/>
    <property type="molecule type" value="Genomic_DNA"/>
</dbReference>
<dbReference type="InterPro" id="IPR046373">
    <property type="entry name" value="Acyl-CoA_Oxase/DH_mid-dom_sf"/>
</dbReference>
<dbReference type="InterPro" id="IPR036250">
    <property type="entry name" value="AcylCo_DH-like_C"/>
</dbReference>
<reference evidence="15" key="1">
    <citation type="submission" date="2020-09" db="EMBL/GenBank/DDBJ databases">
        <title>Rhizobia associated with sainfoin plants.</title>
        <authorList>
            <person name="Asharfi S."/>
            <person name="Kuzmanovic N."/>
            <person name="Bunk B."/>
            <person name="Sproeer C."/>
            <person name="Becker M."/>
            <person name="Thuenen T."/>
        </authorList>
    </citation>
    <scope>NUCLEOTIDE SEQUENCE</scope>
    <source>
        <strain evidence="15">OM4</strain>
    </source>
</reference>
<evidence type="ECO:0000313" key="16">
    <source>
        <dbReference type="Proteomes" id="UP001058098"/>
    </source>
</evidence>
<dbReference type="Pfam" id="PF00441">
    <property type="entry name" value="Acyl-CoA_dh_1"/>
    <property type="match status" value="1"/>
</dbReference>
<evidence type="ECO:0000256" key="8">
    <source>
        <dbReference type="ARBA" id="ARBA00022946"/>
    </source>
</evidence>
<dbReference type="Gene3D" id="1.10.540.10">
    <property type="entry name" value="Acyl-CoA dehydrogenase/oxidase, N-terminal domain"/>
    <property type="match status" value="1"/>
</dbReference>
<evidence type="ECO:0000313" key="15">
    <source>
        <dbReference type="EMBL" id="UVC14151.1"/>
    </source>
</evidence>
<evidence type="ECO:0000256" key="2">
    <source>
        <dbReference type="ARBA" id="ARBA00004898"/>
    </source>
</evidence>
<dbReference type="EC" id="1.3.8.4" evidence="4"/>
<feature type="domain" description="Acyl-CoA dehydrogenase/oxidase C-terminal" evidence="12">
    <location>
        <begin position="234"/>
        <end position="382"/>
    </location>
</feature>
<dbReference type="InterPro" id="IPR009100">
    <property type="entry name" value="AcylCoA_DH/oxidase_NM_dom_sf"/>
</dbReference>
<dbReference type="Proteomes" id="UP001058098">
    <property type="component" value="Chromosome"/>
</dbReference>
<dbReference type="Gene3D" id="2.40.110.10">
    <property type="entry name" value="Butyryl-CoA Dehydrogenase, subunit A, domain 2"/>
    <property type="match status" value="1"/>
</dbReference>
<evidence type="ECO:0000256" key="10">
    <source>
        <dbReference type="ARBA" id="ARBA00052875"/>
    </source>
</evidence>
<evidence type="ECO:0000256" key="1">
    <source>
        <dbReference type="ARBA" id="ARBA00001974"/>
    </source>
</evidence>
<proteinExistence type="inferred from homology"/>
<evidence type="ECO:0000256" key="5">
    <source>
        <dbReference type="ARBA" id="ARBA00018258"/>
    </source>
</evidence>
<evidence type="ECO:0000256" key="9">
    <source>
        <dbReference type="ARBA" id="ARBA00023002"/>
    </source>
</evidence>
<dbReference type="PROSITE" id="PS00073">
    <property type="entry name" value="ACYL_COA_DH_2"/>
    <property type="match status" value="1"/>
</dbReference>
<accession>A0ABY5QSJ6</accession>
<evidence type="ECO:0000259" key="13">
    <source>
        <dbReference type="Pfam" id="PF02770"/>
    </source>
</evidence>
<evidence type="ECO:0000256" key="6">
    <source>
        <dbReference type="ARBA" id="ARBA00022630"/>
    </source>
</evidence>
<keyword evidence="9 11" id="KW-0560">Oxidoreductase</keyword>
<dbReference type="CDD" id="cd01156">
    <property type="entry name" value="IVD"/>
    <property type="match status" value="1"/>
</dbReference>
<comment type="similarity">
    <text evidence="3 11">Belongs to the acyl-CoA dehydrogenase family.</text>
</comment>
<feature type="domain" description="Acyl-CoA oxidase/dehydrogenase middle" evidence="13">
    <location>
        <begin position="127"/>
        <end position="222"/>
    </location>
</feature>
<keyword evidence="16" id="KW-1185">Reference proteome</keyword>
<dbReference type="InterPro" id="IPR009075">
    <property type="entry name" value="AcylCo_DH/oxidase_C"/>
</dbReference>
<dbReference type="InterPro" id="IPR034183">
    <property type="entry name" value="IVD"/>
</dbReference>
<dbReference type="SUPFAM" id="SSF56645">
    <property type="entry name" value="Acyl-CoA dehydrogenase NM domain-like"/>
    <property type="match status" value="1"/>
</dbReference>
<dbReference type="InterPro" id="IPR006089">
    <property type="entry name" value="Acyl-CoA_DH_CS"/>
</dbReference>
<comment type="pathway">
    <text evidence="2">Amino-acid degradation; L-leucine degradation; (S)-3-hydroxy-3-methylglutaryl-CoA from 3-isovaleryl-CoA: step 1/3.</text>
</comment>
<dbReference type="PANTHER" id="PTHR43884:SF12">
    <property type="entry name" value="ISOVALERYL-COA DEHYDROGENASE, MITOCHONDRIAL-RELATED"/>
    <property type="match status" value="1"/>
</dbReference>
<dbReference type="PANTHER" id="PTHR43884">
    <property type="entry name" value="ACYL-COA DEHYDROGENASE"/>
    <property type="match status" value="1"/>
</dbReference>
<dbReference type="SUPFAM" id="SSF47203">
    <property type="entry name" value="Acyl-CoA dehydrogenase C-terminal domain-like"/>
    <property type="match status" value="1"/>
</dbReference>
<dbReference type="Gene3D" id="1.20.140.10">
    <property type="entry name" value="Butyryl-CoA Dehydrogenase, subunit A, domain 3"/>
    <property type="match status" value="1"/>
</dbReference>
<organism evidence="15 16">
    <name type="scientific">Mesorhizobium onobrychidis</name>
    <dbReference type="NCBI Taxonomy" id="2775404"/>
    <lineage>
        <taxon>Bacteria</taxon>
        <taxon>Pseudomonadati</taxon>
        <taxon>Pseudomonadota</taxon>
        <taxon>Alphaproteobacteria</taxon>
        <taxon>Hyphomicrobiales</taxon>
        <taxon>Phyllobacteriaceae</taxon>
        <taxon>Mesorhizobium</taxon>
    </lineage>
</organism>
<evidence type="ECO:0000259" key="14">
    <source>
        <dbReference type="Pfam" id="PF02771"/>
    </source>
</evidence>
<name>A0ABY5QSJ6_9HYPH</name>
<dbReference type="Pfam" id="PF02771">
    <property type="entry name" value="Acyl-CoA_dh_N"/>
    <property type="match status" value="1"/>
</dbReference>
<evidence type="ECO:0000256" key="7">
    <source>
        <dbReference type="ARBA" id="ARBA00022827"/>
    </source>
</evidence>
<protein>
    <recommendedName>
        <fullName evidence="5">Isovaleryl-CoA dehydrogenase, mitochondrial</fullName>
        <ecNumber evidence="4">1.3.8.4</ecNumber>
    </recommendedName>
</protein>
<dbReference type="InterPro" id="IPR006091">
    <property type="entry name" value="Acyl-CoA_Oxase/DH_mid-dom"/>
</dbReference>
<comment type="catalytic activity">
    <reaction evidence="10">
        <text>3-methylbutanoyl-CoA + oxidized [electron-transfer flavoprotein] + H(+) = 3-methylbut-2-enoyl-CoA + reduced [electron-transfer flavoprotein]</text>
        <dbReference type="Rhea" id="RHEA:12276"/>
        <dbReference type="Rhea" id="RHEA-COMP:10685"/>
        <dbReference type="Rhea" id="RHEA-COMP:10686"/>
        <dbReference type="ChEBI" id="CHEBI:15378"/>
        <dbReference type="ChEBI" id="CHEBI:57344"/>
        <dbReference type="ChEBI" id="CHEBI:57345"/>
        <dbReference type="ChEBI" id="CHEBI:57692"/>
        <dbReference type="ChEBI" id="CHEBI:58307"/>
        <dbReference type="EC" id="1.3.8.4"/>
    </reaction>
</comment>
<dbReference type="Pfam" id="PF02770">
    <property type="entry name" value="Acyl-CoA_dh_M"/>
    <property type="match status" value="1"/>
</dbReference>
<feature type="domain" description="Acyl-CoA dehydrogenase/oxidase N-terminal" evidence="14">
    <location>
        <begin position="12"/>
        <end position="123"/>
    </location>
</feature>